<keyword evidence="5 12" id="KW-0812">Transmembrane</keyword>
<evidence type="ECO:0000313" key="15">
    <source>
        <dbReference type="EMBL" id="KAK9267763.1"/>
    </source>
</evidence>
<dbReference type="CDD" id="cd03250">
    <property type="entry name" value="ABCC_MRP_domain1"/>
    <property type="match status" value="1"/>
</dbReference>
<feature type="transmembrane region" description="Helical" evidence="12">
    <location>
        <begin position="143"/>
        <end position="162"/>
    </location>
</feature>
<evidence type="ECO:0000256" key="10">
    <source>
        <dbReference type="ARBA" id="ARBA00023136"/>
    </source>
</evidence>
<dbReference type="PANTHER" id="PTHR24223">
    <property type="entry name" value="ATP-BINDING CASSETTE SUB-FAMILY C"/>
    <property type="match status" value="1"/>
</dbReference>
<dbReference type="CDD" id="cd03244">
    <property type="entry name" value="ABCC_MRP_domain2"/>
    <property type="match status" value="1"/>
</dbReference>
<dbReference type="GO" id="GO:0005774">
    <property type="term" value="C:vacuolar membrane"/>
    <property type="evidence" value="ECO:0007669"/>
    <property type="project" value="UniProtKB-SubCell"/>
</dbReference>
<reference evidence="15 16" key="1">
    <citation type="journal article" date="2024" name="Plant J.">
        <title>Genome sequences and population genomics reveal climatic adaptation and genomic divergence between two closely related sweetgum species.</title>
        <authorList>
            <person name="Xu W.Q."/>
            <person name="Ren C.Q."/>
            <person name="Zhang X.Y."/>
            <person name="Comes H.P."/>
            <person name="Liu X.H."/>
            <person name="Li Y.G."/>
            <person name="Kettle C.J."/>
            <person name="Jalonen R."/>
            <person name="Gaisberger H."/>
            <person name="Ma Y.Z."/>
            <person name="Qiu Y.X."/>
        </authorList>
    </citation>
    <scope>NUCLEOTIDE SEQUENCE [LARGE SCALE GENOMIC DNA]</scope>
    <source>
        <strain evidence="15">Hangzhou</strain>
    </source>
</reference>
<dbReference type="InterPro" id="IPR003439">
    <property type="entry name" value="ABC_transporter-like_ATP-bd"/>
</dbReference>
<dbReference type="Pfam" id="PF00664">
    <property type="entry name" value="ABC_membrane"/>
    <property type="match status" value="2"/>
</dbReference>
<dbReference type="InterPro" id="IPR003593">
    <property type="entry name" value="AAA+_ATPase"/>
</dbReference>
<dbReference type="InterPro" id="IPR017871">
    <property type="entry name" value="ABC_transporter-like_CS"/>
</dbReference>
<dbReference type="InterPro" id="IPR011527">
    <property type="entry name" value="ABC1_TM_dom"/>
</dbReference>
<dbReference type="GO" id="GO:0008559">
    <property type="term" value="F:ABC-type xenobiotic transporter activity"/>
    <property type="evidence" value="ECO:0007669"/>
    <property type="project" value="UniProtKB-EC"/>
</dbReference>
<evidence type="ECO:0000256" key="12">
    <source>
        <dbReference type="SAM" id="Phobius"/>
    </source>
</evidence>
<dbReference type="FunFam" id="1.20.1560.10:FF:000013">
    <property type="entry name" value="ABC transporter C family member 2"/>
    <property type="match status" value="1"/>
</dbReference>
<dbReference type="CDD" id="cd18580">
    <property type="entry name" value="ABC_6TM_ABCC_D2"/>
    <property type="match status" value="1"/>
</dbReference>
<feature type="transmembrane region" description="Helical" evidence="12">
    <location>
        <begin position="1107"/>
        <end position="1127"/>
    </location>
</feature>
<dbReference type="FunFam" id="1.20.1560.10:FF:000024">
    <property type="entry name" value="ABC transporter C family member 2"/>
    <property type="match status" value="1"/>
</dbReference>
<evidence type="ECO:0000256" key="4">
    <source>
        <dbReference type="ARBA" id="ARBA00022448"/>
    </source>
</evidence>
<feature type="transmembrane region" description="Helical" evidence="12">
    <location>
        <begin position="76"/>
        <end position="100"/>
    </location>
</feature>
<comment type="catalytic activity">
    <reaction evidence="11">
        <text>ATP + H2O + xenobioticSide 1 = ADP + phosphate + xenobioticSide 2.</text>
        <dbReference type="EC" id="7.6.2.2"/>
    </reaction>
</comment>
<dbReference type="PROSITE" id="PS50893">
    <property type="entry name" value="ABC_TRANSPORTER_2"/>
    <property type="match status" value="2"/>
</dbReference>
<feature type="transmembrane region" description="Helical" evidence="12">
    <location>
        <begin position="882"/>
        <end position="902"/>
    </location>
</feature>
<evidence type="ECO:0000256" key="5">
    <source>
        <dbReference type="ARBA" id="ARBA00022692"/>
    </source>
</evidence>
<keyword evidence="9 12" id="KW-1133">Transmembrane helix</keyword>
<comment type="similarity">
    <text evidence="2">Belongs to the ABC transporter superfamily. ABCC family. Conjugate transporter (TC 3.A.1.208) subfamily.</text>
</comment>
<dbReference type="InterPro" id="IPR044746">
    <property type="entry name" value="ABCC_6TM_D1"/>
</dbReference>
<keyword evidence="7" id="KW-0547">Nucleotide-binding</keyword>
<dbReference type="SMART" id="SM00382">
    <property type="entry name" value="AAA"/>
    <property type="match status" value="2"/>
</dbReference>
<evidence type="ECO:0000256" key="3">
    <source>
        <dbReference type="ARBA" id="ARBA00012191"/>
    </source>
</evidence>
<evidence type="ECO:0000256" key="8">
    <source>
        <dbReference type="ARBA" id="ARBA00022840"/>
    </source>
</evidence>
<dbReference type="InterPro" id="IPR027417">
    <property type="entry name" value="P-loop_NTPase"/>
</dbReference>
<gene>
    <name evidence="15" type="ORF">L1049_010197</name>
</gene>
<evidence type="ECO:0000256" key="1">
    <source>
        <dbReference type="ARBA" id="ARBA00004128"/>
    </source>
</evidence>
<proteinExistence type="inferred from homology"/>
<evidence type="ECO:0000256" key="6">
    <source>
        <dbReference type="ARBA" id="ARBA00022737"/>
    </source>
</evidence>
<organism evidence="15 16">
    <name type="scientific">Liquidambar formosana</name>
    <name type="common">Formosan gum</name>
    <dbReference type="NCBI Taxonomy" id="63359"/>
    <lineage>
        <taxon>Eukaryota</taxon>
        <taxon>Viridiplantae</taxon>
        <taxon>Streptophyta</taxon>
        <taxon>Embryophyta</taxon>
        <taxon>Tracheophyta</taxon>
        <taxon>Spermatophyta</taxon>
        <taxon>Magnoliopsida</taxon>
        <taxon>eudicotyledons</taxon>
        <taxon>Gunneridae</taxon>
        <taxon>Pentapetalae</taxon>
        <taxon>Saxifragales</taxon>
        <taxon>Altingiaceae</taxon>
        <taxon>Liquidambar</taxon>
    </lineage>
</organism>
<feature type="domain" description="ABC transporter" evidence="13">
    <location>
        <begin position="615"/>
        <end position="806"/>
    </location>
</feature>
<dbReference type="GO" id="GO:1902417">
    <property type="term" value="F:(+)-abscisic acid D-glucopyranosyl ester transmembrane transporter activity"/>
    <property type="evidence" value="ECO:0007669"/>
    <property type="project" value="UniProtKB-ARBA"/>
</dbReference>
<feature type="transmembrane region" description="Helical" evidence="12">
    <location>
        <begin position="1013"/>
        <end position="1041"/>
    </location>
</feature>
<evidence type="ECO:0000256" key="11">
    <source>
        <dbReference type="ARBA" id="ARBA00034018"/>
    </source>
</evidence>
<evidence type="ECO:0000259" key="14">
    <source>
        <dbReference type="PROSITE" id="PS50929"/>
    </source>
</evidence>
<dbReference type="EC" id="7.6.2.2" evidence="3"/>
<feature type="transmembrane region" description="Helical" evidence="12">
    <location>
        <begin position="528"/>
        <end position="548"/>
    </location>
</feature>
<dbReference type="Gene3D" id="1.20.1560.10">
    <property type="entry name" value="ABC transporter type 1, transmembrane domain"/>
    <property type="match status" value="2"/>
</dbReference>
<dbReference type="PANTHER" id="PTHR24223:SF375">
    <property type="entry name" value="ABC TRANSPORTER C FAMILY MEMBER 11-RELATED"/>
    <property type="match status" value="1"/>
</dbReference>
<keyword evidence="6" id="KW-0677">Repeat</keyword>
<feature type="domain" description="ABC transporter" evidence="13">
    <location>
        <begin position="1206"/>
        <end position="1440"/>
    </location>
</feature>
<feature type="domain" description="ABC transmembrane type-1" evidence="14">
    <location>
        <begin position="887"/>
        <end position="1169"/>
    </location>
</feature>
<evidence type="ECO:0000256" key="9">
    <source>
        <dbReference type="ARBA" id="ARBA00022989"/>
    </source>
</evidence>
<keyword evidence="8" id="KW-0067">ATP-binding</keyword>
<feature type="transmembrane region" description="Helical" evidence="12">
    <location>
        <begin position="112"/>
        <end position="131"/>
    </location>
</feature>
<accession>A0AAP0R4N6</accession>
<dbReference type="SUPFAM" id="SSF52540">
    <property type="entry name" value="P-loop containing nucleoside triphosphate hydrolases"/>
    <property type="match status" value="2"/>
</dbReference>
<evidence type="ECO:0000256" key="7">
    <source>
        <dbReference type="ARBA" id="ARBA00022741"/>
    </source>
</evidence>
<feature type="transmembrane region" description="Helical" evidence="12">
    <location>
        <begin position="174"/>
        <end position="195"/>
    </location>
</feature>
<dbReference type="InterPro" id="IPR036640">
    <property type="entry name" value="ABC1_TM_sf"/>
</dbReference>
<dbReference type="Proteomes" id="UP001415857">
    <property type="component" value="Unassembled WGS sequence"/>
</dbReference>
<dbReference type="Gene3D" id="3.40.50.300">
    <property type="entry name" value="P-loop containing nucleotide triphosphate hydrolases"/>
    <property type="match status" value="3"/>
</dbReference>
<keyword evidence="16" id="KW-1185">Reference proteome</keyword>
<comment type="caution">
    <text evidence="15">The sequence shown here is derived from an EMBL/GenBank/DDBJ whole genome shotgun (WGS) entry which is preliminary data.</text>
</comment>
<dbReference type="Pfam" id="PF00005">
    <property type="entry name" value="ABC_tran"/>
    <property type="match status" value="2"/>
</dbReference>
<dbReference type="GO" id="GO:0016887">
    <property type="term" value="F:ATP hydrolysis activity"/>
    <property type="evidence" value="ECO:0007669"/>
    <property type="project" value="InterPro"/>
</dbReference>
<sequence length="1590" mass="179885">MAFKPLDWYCRPVANGVWKKAAESALGAYTPCGIDSLVVSISHLVLLGLCIYRIWLIKKDFKVKRFRLRLNYYNYLLGLLASCCTAEPLFRMVMGISIFNLDGQTGLAPFEMVSSIIEALAWCSMLVMIGVETKIYIRQFRWYVRFGVIYVLVGDAVMLNLILPMKDYFSRFVLYLYVTMVFFQVLFGTLLLVYVPNLDPYPGYTMMLTETVDNTGYEALPGGEKICPERHANIFSRLYFGWMTPLMQQGYKKPITEKDVWQLDSWDQTQTLYRKFQRCWAEESQRSKPWLLRALNCSLGARFWWGGLFKIGYDLSQFVGPVLLNHLLQSMQRGDPAWVGYIYAFSIFVGVSFGVLCEAQYFQNVMRVGFRLRSTLVAAIFRKSLRLTHEGRKNFPSGKITNMMTTDANSLQQICCQLHGLWSAPFRITIAMVLLYQQLGVASLLGSLMLVLMFPIQTFVISKMRKLSKEGLQRTDKRVSLMNEILVAMDTVKCYAWEKSFQFKIQSMRNDELSWFRKAQLLSAFNNFILNSIPVVVTVISFGMFTLLGGDLTPARAFTSLSLFAVLRFPLSMLPNLITQVANANVSLQRLEELFLTEERVLLPNPPLEPGLPAISIKDGYFTWDSKAEKPTLSNINLDIAVGSLVAVVGGTGEGKTSLISAMLGELPPMANTHVVIRGTVAYVPQVSWIFNATGRDFTEIGERGVNISGGQKQRVSMARAVYSNSDVYIFDDPLSALDAHVGQQVFNNCIKEELRGKTRVLVTNQLHFLPQMDRIILVSEGMVKEEGTFEELSKNGKLFQKLMENAGKMEEQVEEKEDSKILDQKNSKPVANEEVDEFPKDASYTKKGKIGKSVLIKQEERETGVVSWNVLMRYKNALGGLWVVMILFTCYILTEVLRVLSSTWLSIWTDQGSSKSYRAGYYNLIYALLSFGQVIVTLANSYWLISSSLYAAKRLHDVMLNSILRAPMVFFHTNPTGRIINRFAKDLGDIDRNVANFVNNFLGQVWQLFSTFVLIGIVSTISLWAIMPLLILFYVAYLYYQSTSREVKRLDSITRSPVYAQFGEALNGLSTIRAYQAYDRMASINGKSMDNNIRFTLVNFSSNRWLTIRLETLGGLMIWLIATFAVMQNGRAENQVAFASTMGLLLSYTLNITNLLSGVLRQASRAENSLNAVERVGTYIDLPSEAPTIIESNRPPPGWPSSGSIKFEDVVLRYRPELPPVLHGLSFMISPSEKIGIVGRTGAGKSSTLNALFRIVELEKGRILIDDCDISKFGLMDLRKFLSIIPQSPVLFSGTVRFNLDPFCEHNDADLWEALERAHLKDVVRRNSLGLDAEVLEGGENFSVGQRQLLSLARALLRRSKILVLDEATAAVDVRTDALIQKTIRDEFKSCTMLIIAHRLNTIVDCERILLLDAGQVLEYDTPERLLLNEGSAFSGMVQSTGPANAQYLRRLVLEGRENELGGEETKQLDRKKRWMASSRWAAAARFALAASLTSSTNDVQRLYIEDENNIIKRTKDAVITLQGVLEGKHDKAIEETLNHYQVPGDRWWSALYRMVEALAVMGRLARSRIQQEEYDFEDRSLDWDHIEM</sequence>
<dbReference type="CDD" id="cd18579">
    <property type="entry name" value="ABC_6TM_ABCC_D1"/>
    <property type="match status" value="1"/>
</dbReference>
<dbReference type="InterPro" id="IPR050173">
    <property type="entry name" value="ABC_transporter_C-like"/>
</dbReference>
<dbReference type="FunFam" id="3.40.50.300:FF:000163">
    <property type="entry name" value="Multidrug resistance-associated protein member 4"/>
    <property type="match status" value="1"/>
</dbReference>
<dbReference type="InterPro" id="IPR044726">
    <property type="entry name" value="ABCC_6TM_D2"/>
</dbReference>
<keyword evidence="10 12" id="KW-0472">Membrane</keyword>
<keyword evidence="4" id="KW-0813">Transport</keyword>
<dbReference type="PROSITE" id="PS50929">
    <property type="entry name" value="ABC_TM1F"/>
    <property type="match status" value="2"/>
</dbReference>
<dbReference type="GO" id="GO:0005524">
    <property type="term" value="F:ATP binding"/>
    <property type="evidence" value="ECO:0007669"/>
    <property type="project" value="UniProtKB-KW"/>
</dbReference>
<evidence type="ECO:0000313" key="16">
    <source>
        <dbReference type="Proteomes" id="UP001415857"/>
    </source>
</evidence>
<dbReference type="SUPFAM" id="SSF90123">
    <property type="entry name" value="ABC transporter transmembrane region"/>
    <property type="match status" value="2"/>
</dbReference>
<comment type="subcellular location">
    <subcellularLocation>
        <location evidence="1">Vacuole membrane</location>
        <topology evidence="1">Multi-pass membrane protein</topology>
    </subcellularLocation>
</comment>
<feature type="transmembrane region" description="Helical" evidence="12">
    <location>
        <begin position="922"/>
        <end position="946"/>
    </location>
</feature>
<feature type="transmembrane region" description="Helical" evidence="12">
    <location>
        <begin position="37"/>
        <end position="55"/>
    </location>
</feature>
<name>A0AAP0R4N6_LIQFO</name>
<feature type="transmembrane region" description="Helical" evidence="12">
    <location>
        <begin position="441"/>
        <end position="461"/>
    </location>
</feature>
<evidence type="ECO:0000259" key="13">
    <source>
        <dbReference type="PROSITE" id="PS50893"/>
    </source>
</evidence>
<dbReference type="EMBL" id="JBBPBK010000016">
    <property type="protein sequence ID" value="KAK9267763.1"/>
    <property type="molecule type" value="Genomic_DNA"/>
</dbReference>
<feature type="domain" description="ABC transmembrane type-1" evidence="14">
    <location>
        <begin position="304"/>
        <end position="583"/>
    </location>
</feature>
<evidence type="ECO:0000256" key="2">
    <source>
        <dbReference type="ARBA" id="ARBA00009726"/>
    </source>
</evidence>
<dbReference type="PROSITE" id="PS00211">
    <property type="entry name" value="ABC_TRANSPORTER_1"/>
    <property type="match status" value="2"/>
</dbReference>
<feature type="transmembrane region" description="Helical" evidence="12">
    <location>
        <begin position="338"/>
        <end position="362"/>
    </location>
</feature>
<protein>
    <recommendedName>
        <fullName evidence="3">ABC-type xenobiotic transporter</fullName>
        <ecNumber evidence="3">7.6.2.2</ecNumber>
    </recommendedName>
</protein>